<dbReference type="CDD" id="cd17873">
    <property type="entry name" value="FlhF"/>
    <property type="match status" value="1"/>
</dbReference>
<keyword evidence="11" id="KW-1006">Bacterial flagellum protein export</keyword>
<feature type="compositionally biased region" description="Pro residues" evidence="14">
    <location>
        <begin position="168"/>
        <end position="179"/>
    </location>
</feature>
<evidence type="ECO:0000256" key="8">
    <source>
        <dbReference type="ARBA" id="ARBA00022927"/>
    </source>
</evidence>
<evidence type="ECO:0000259" key="16">
    <source>
        <dbReference type="SMART" id="SM00962"/>
    </source>
</evidence>
<protein>
    <recommendedName>
        <fullName evidence="3 13">Flagellar biosynthesis protein FlhF</fullName>
    </recommendedName>
</protein>
<evidence type="ECO:0000313" key="17">
    <source>
        <dbReference type="EMBL" id="SDE26878.1"/>
    </source>
</evidence>
<dbReference type="Proteomes" id="UP000243205">
    <property type="component" value="Unassembled WGS sequence"/>
</dbReference>
<evidence type="ECO:0000256" key="11">
    <source>
        <dbReference type="ARBA" id="ARBA00023225"/>
    </source>
</evidence>
<dbReference type="STRING" id="57664.SAMN05661003_10660"/>
<dbReference type="NCBIfam" id="TIGR03499">
    <property type="entry name" value="FlhF"/>
    <property type="match status" value="1"/>
</dbReference>
<dbReference type="InterPro" id="IPR000897">
    <property type="entry name" value="SRP54_GTPase_dom"/>
</dbReference>
<dbReference type="GO" id="GO:0005886">
    <property type="term" value="C:plasma membrane"/>
    <property type="evidence" value="ECO:0007669"/>
    <property type="project" value="UniProtKB-SubCell"/>
</dbReference>
<keyword evidence="17" id="KW-0966">Cell projection</keyword>
<dbReference type="GO" id="GO:0005047">
    <property type="term" value="F:signal recognition particle binding"/>
    <property type="evidence" value="ECO:0007669"/>
    <property type="project" value="TreeGrafter"/>
</dbReference>
<dbReference type="GO" id="GO:0015031">
    <property type="term" value="P:protein transport"/>
    <property type="evidence" value="ECO:0007669"/>
    <property type="project" value="UniProtKB-KW"/>
</dbReference>
<evidence type="ECO:0000256" key="9">
    <source>
        <dbReference type="ARBA" id="ARBA00023134"/>
    </source>
</evidence>
<dbReference type="InterPro" id="IPR027417">
    <property type="entry name" value="P-loop_NTPase"/>
</dbReference>
<dbReference type="Pfam" id="PF00448">
    <property type="entry name" value="SRP54"/>
    <property type="match status" value="1"/>
</dbReference>
<dbReference type="Gene3D" id="3.40.50.300">
    <property type="entry name" value="P-loop containing nucleotide triphosphate hydrolases"/>
    <property type="match status" value="1"/>
</dbReference>
<dbReference type="OrthoDB" id="9778554at2"/>
<evidence type="ECO:0000256" key="7">
    <source>
        <dbReference type="ARBA" id="ARBA00022795"/>
    </source>
</evidence>
<dbReference type="SMART" id="SM00382">
    <property type="entry name" value="AAA"/>
    <property type="match status" value="1"/>
</dbReference>
<dbReference type="RefSeq" id="WP_092077971.1">
    <property type="nucleotide sequence ID" value="NZ_CALFZY010000006.1"/>
</dbReference>
<dbReference type="InterPro" id="IPR003593">
    <property type="entry name" value="AAA+_ATPase"/>
</dbReference>
<evidence type="ECO:0000256" key="6">
    <source>
        <dbReference type="ARBA" id="ARBA00022741"/>
    </source>
</evidence>
<comment type="function">
    <text evidence="12">Necessary for flagellar biosynthesis. May be involved in translocation of the flagellum.</text>
</comment>
<dbReference type="AlphaFoldDB" id="A0A1G7BIC8"/>
<evidence type="ECO:0000256" key="4">
    <source>
        <dbReference type="ARBA" id="ARBA00022448"/>
    </source>
</evidence>
<keyword evidence="5" id="KW-1003">Cell membrane</keyword>
<dbReference type="Gene3D" id="1.20.120.1380">
    <property type="entry name" value="Flagellar FlhF biosynthesis protein, N domain"/>
    <property type="match status" value="1"/>
</dbReference>
<feature type="region of interest" description="Disordered" evidence="14">
    <location>
        <begin position="60"/>
        <end position="85"/>
    </location>
</feature>
<keyword evidence="6" id="KW-0547">Nucleotide-binding</keyword>
<dbReference type="PANTHER" id="PTHR43134">
    <property type="entry name" value="SIGNAL RECOGNITION PARTICLE RECEPTOR SUBUNIT ALPHA"/>
    <property type="match status" value="1"/>
</dbReference>
<dbReference type="PANTHER" id="PTHR43134:SF3">
    <property type="entry name" value="FLAGELLAR BIOSYNTHESIS PROTEIN FLHF"/>
    <property type="match status" value="1"/>
</dbReference>
<comment type="subcellular location">
    <subcellularLocation>
        <location evidence="1">Cell membrane</location>
        <topology evidence="1">Peripheral membrane protein</topology>
        <orientation evidence="1">Cytoplasmic side</orientation>
    </subcellularLocation>
</comment>
<evidence type="ECO:0000256" key="5">
    <source>
        <dbReference type="ARBA" id="ARBA00022475"/>
    </source>
</evidence>
<evidence type="ECO:0000256" key="14">
    <source>
        <dbReference type="SAM" id="MobiDB-lite"/>
    </source>
</evidence>
<feature type="domain" description="SRP54-type proteins GTP-binding" evidence="16">
    <location>
        <begin position="264"/>
        <end position="455"/>
    </location>
</feature>
<evidence type="ECO:0000259" key="15">
    <source>
        <dbReference type="SMART" id="SM00382"/>
    </source>
</evidence>
<feature type="compositionally biased region" description="Low complexity" evidence="14">
    <location>
        <begin position="60"/>
        <end position="81"/>
    </location>
</feature>
<dbReference type="GO" id="GO:0005525">
    <property type="term" value="F:GTP binding"/>
    <property type="evidence" value="ECO:0007669"/>
    <property type="project" value="UniProtKB-UniRule"/>
</dbReference>
<organism evidence="17 18">
    <name type="scientific">Desulfuromonas thiophila</name>
    <dbReference type="NCBI Taxonomy" id="57664"/>
    <lineage>
        <taxon>Bacteria</taxon>
        <taxon>Pseudomonadati</taxon>
        <taxon>Thermodesulfobacteriota</taxon>
        <taxon>Desulfuromonadia</taxon>
        <taxon>Desulfuromonadales</taxon>
        <taxon>Desulfuromonadaceae</taxon>
        <taxon>Desulfuromonas</taxon>
    </lineage>
</organism>
<evidence type="ECO:0000256" key="12">
    <source>
        <dbReference type="ARBA" id="ARBA00025337"/>
    </source>
</evidence>
<dbReference type="InterPro" id="IPR020006">
    <property type="entry name" value="FlhF"/>
</dbReference>
<evidence type="ECO:0000256" key="2">
    <source>
        <dbReference type="ARBA" id="ARBA00008531"/>
    </source>
</evidence>
<keyword evidence="9" id="KW-0342">GTP-binding</keyword>
<sequence>MQVRVFESEDMNSALRMIKEALGPDALILSSRTVRKGGLGLFGKPVLEVTAAIDEAAASAARKPVASTNSTPAPAPLSATAQKPRRTLATVDDNDLDYSQIWRRAPVIDGRLPIETPPDPTRPTDSLPAVAGTVEPLAALRGELDQLKQMVGQLVSDLPQQLEQLARPPRPQFLPPQPAAPGSRATTAGSRRKNSSEHLIEQIQERLADCGVEEQTAATIAHYAVSQLSARQRPTGRQLDKLLHNCLCELIQTCGPLFAPGTEPRRLALIGPTGVGKTTTIAKLAAAYLLAGGKRVALVTIDTYRIAAVEQLKVYGEIMNVPVEVVMRPEQLATVLQRHANKELILIDTAGRSPKDDVSLQELQEFLAVDSQLQAHLVLSATTRERDLYETFNRFSGLAPRSLLLTKLDECDSLGVLLNLQLRTNCPLSYLGNGQRVPEDLSLASATAVSELILGRHEEHADE</sequence>
<comment type="similarity">
    <text evidence="2">Belongs to the GTP-binding SRP family.</text>
</comment>
<evidence type="ECO:0000256" key="3">
    <source>
        <dbReference type="ARBA" id="ARBA00014919"/>
    </source>
</evidence>
<dbReference type="GO" id="GO:0003924">
    <property type="term" value="F:GTPase activity"/>
    <property type="evidence" value="ECO:0007669"/>
    <property type="project" value="UniProtKB-UniRule"/>
</dbReference>
<keyword evidence="18" id="KW-1185">Reference proteome</keyword>
<reference evidence="18" key="1">
    <citation type="submission" date="2016-10" db="EMBL/GenBank/DDBJ databases">
        <authorList>
            <person name="Varghese N."/>
            <person name="Submissions S."/>
        </authorList>
    </citation>
    <scope>NUCLEOTIDE SEQUENCE [LARGE SCALE GENOMIC DNA]</scope>
    <source>
        <strain evidence="18">DSM 8987</strain>
    </source>
</reference>
<dbReference type="SUPFAM" id="SSF52540">
    <property type="entry name" value="P-loop containing nucleoside triphosphate hydrolases"/>
    <property type="match status" value="1"/>
</dbReference>
<dbReference type="FunFam" id="3.40.50.300:FF:000695">
    <property type="entry name" value="Flagellar biosynthesis regulator FlhF"/>
    <property type="match status" value="1"/>
</dbReference>
<dbReference type="GO" id="GO:0006614">
    <property type="term" value="P:SRP-dependent cotranslational protein targeting to membrane"/>
    <property type="evidence" value="ECO:0007669"/>
    <property type="project" value="UniProtKB-UniRule"/>
</dbReference>
<evidence type="ECO:0000313" key="18">
    <source>
        <dbReference type="Proteomes" id="UP000243205"/>
    </source>
</evidence>
<name>A0A1G7BIC8_9BACT</name>
<dbReference type="InterPro" id="IPR047040">
    <property type="entry name" value="FlhF__GTPase_dom"/>
</dbReference>
<keyword evidence="17" id="KW-0969">Cilium</keyword>
<keyword evidence="8" id="KW-0653">Protein transport</keyword>
<evidence type="ECO:0000256" key="13">
    <source>
        <dbReference type="NCBIfam" id="TIGR03499"/>
    </source>
</evidence>
<dbReference type="GO" id="GO:0044781">
    <property type="term" value="P:bacterial-type flagellum organization"/>
    <property type="evidence" value="ECO:0007669"/>
    <property type="project" value="UniProtKB-UniRule"/>
</dbReference>
<keyword evidence="7" id="KW-1005">Bacterial flagellum biogenesis</keyword>
<evidence type="ECO:0000256" key="10">
    <source>
        <dbReference type="ARBA" id="ARBA00023136"/>
    </source>
</evidence>
<evidence type="ECO:0000256" key="1">
    <source>
        <dbReference type="ARBA" id="ARBA00004413"/>
    </source>
</evidence>
<keyword evidence="4" id="KW-0813">Transport</keyword>
<feature type="region of interest" description="Disordered" evidence="14">
    <location>
        <begin position="168"/>
        <end position="198"/>
    </location>
</feature>
<keyword evidence="17" id="KW-0282">Flagellum</keyword>
<keyword evidence="10" id="KW-0472">Membrane</keyword>
<gene>
    <name evidence="17" type="ORF">SAMN05661003_10660</name>
</gene>
<dbReference type="EMBL" id="FNAQ01000006">
    <property type="protein sequence ID" value="SDE26878.1"/>
    <property type="molecule type" value="Genomic_DNA"/>
</dbReference>
<dbReference type="SMART" id="SM00962">
    <property type="entry name" value="SRP54"/>
    <property type="match status" value="1"/>
</dbReference>
<proteinExistence type="inferred from homology"/>
<accession>A0A1G7BIC8</accession>
<feature type="domain" description="AAA+ ATPase" evidence="15">
    <location>
        <begin position="263"/>
        <end position="405"/>
    </location>
</feature>